<dbReference type="Pfam" id="PF14467">
    <property type="entry name" value="DUF4426"/>
    <property type="match status" value="1"/>
</dbReference>
<sequence length="144" mass="16089">MTRTIALAAWLLALLPAAATAQQHEAGGYTILYSVLPADRLHPEVARRYGVERSERRALLTVIVRRTQGDGSDPAVPARIEGTAQSLLGEPLPLRFREVRGEDAIDYLAEIPLRRPDTWRFTLQVRPEGGSTETVRFQREFPAD</sequence>
<evidence type="ECO:0000313" key="4">
    <source>
        <dbReference type="Proteomes" id="UP000076830"/>
    </source>
</evidence>
<dbReference type="OrthoDB" id="7062037at2"/>
<dbReference type="Proteomes" id="UP000076830">
    <property type="component" value="Chromosome"/>
</dbReference>
<dbReference type="InterPro" id="IPR025218">
    <property type="entry name" value="DUF4426"/>
</dbReference>
<reference evidence="3 4" key="1">
    <citation type="submission" date="2016-04" db="EMBL/GenBank/DDBJ databases">
        <title>Complete genome sequence of Dokdonella koreensis DS-123T.</title>
        <authorList>
            <person name="Kim J.F."/>
            <person name="Lee H."/>
            <person name="Kwak M.-J."/>
        </authorList>
    </citation>
    <scope>NUCLEOTIDE SEQUENCE [LARGE SCALE GENOMIC DNA]</scope>
    <source>
        <strain evidence="3 4">DS-123</strain>
    </source>
</reference>
<accession>A0A167GMM8</accession>
<dbReference type="Gene3D" id="2.60.40.3340">
    <property type="entry name" value="Domain of unknown function DUF4426"/>
    <property type="match status" value="1"/>
</dbReference>
<feature type="signal peptide" evidence="1">
    <location>
        <begin position="1"/>
        <end position="21"/>
    </location>
</feature>
<keyword evidence="1" id="KW-0732">Signal</keyword>
<dbReference type="KEGG" id="dko:I596_703"/>
<evidence type="ECO:0000259" key="2">
    <source>
        <dbReference type="Pfam" id="PF14467"/>
    </source>
</evidence>
<gene>
    <name evidence="3" type="ORF">I596_703</name>
</gene>
<dbReference type="STRING" id="1300342.I596_703"/>
<evidence type="ECO:0000256" key="1">
    <source>
        <dbReference type="SAM" id="SignalP"/>
    </source>
</evidence>
<evidence type="ECO:0000313" key="3">
    <source>
        <dbReference type="EMBL" id="ANB16739.1"/>
    </source>
</evidence>
<dbReference type="EMBL" id="CP015249">
    <property type="protein sequence ID" value="ANB16739.1"/>
    <property type="molecule type" value="Genomic_DNA"/>
</dbReference>
<feature type="chain" id="PRO_5007886954" description="DUF4426 domain-containing protein" evidence="1">
    <location>
        <begin position="22"/>
        <end position="144"/>
    </location>
</feature>
<feature type="domain" description="DUF4426" evidence="2">
    <location>
        <begin position="24"/>
        <end position="141"/>
    </location>
</feature>
<dbReference type="RefSeq" id="WP_067644136.1">
    <property type="nucleotide sequence ID" value="NZ_CP015249.1"/>
</dbReference>
<dbReference type="AlphaFoldDB" id="A0A167GMM8"/>
<organism evidence="3 4">
    <name type="scientific">Dokdonella koreensis DS-123</name>
    <dbReference type="NCBI Taxonomy" id="1300342"/>
    <lineage>
        <taxon>Bacteria</taxon>
        <taxon>Pseudomonadati</taxon>
        <taxon>Pseudomonadota</taxon>
        <taxon>Gammaproteobacteria</taxon>
        <taxon>Lysobacterales</taxon>
        <taxon>Rhodanobacteraceae</taxon>
        <taxon>Dokdonella</taxon>
    </lineage>
</organism>
<name>A0A167GMM8_9GAMM</name>
<keyword evidence="4" id="KW-1185">Reference proteome</keyword>
<protein>
    <recommendedName>
        <fullName evidence="2">DUF4426 domain-containing protein</fullName>
    </recommendedName>
</protein>
<proteinExistence type="predicted"/>